<dbReference type="EMBL" id="AUXW01000181">
    <property type="protein sequence ID" value="KKE81646.1"/>
    <property type="molecule type" value="Genomic_DNA"/>
</dbReference>
<gene>
    <name evidence="2" type="ORF">N479_21735</name>
</gene>
<dbReference type="Proteomes" id="UP000033434">
    <property type="component" value="Unassembled WGS sequence"/>
</dbReference>
<feature type="domain" description="GAF" evidence="1">
    <location>
        <begin position="85"/>
        <end position="135"/>
    </location>
</feature>
<dbReference type="SUPFAM" id="SSF55781">
    <property type="entry name" value="GAF domain-like"/>
    <property type="match status" value="1"/>
</dbReference>
<proteinExistence type="predicted"/>
<evidence type="ECO:0000313" key="2">
    <source>
        <dbReference type="EMBL" id="KKE81646.1"/>
    </source>
</evidence>
<comment type="caution">
    <text evidence="2">The sequence shown here is derived from an EMBL/GenBank/DDBJ whole genome shotgun (WGS) entry which is preliminary data.</text>
</comment>
<accession>A0A0F6A715</accession>
<dbReference type="Pfam" id="PF01590">
    <property type="entry name" value="GAF"/>
    <property type="match status" value="1"/>
</dbReference>
<evidence type="ECO:0000259" key="1">
    <source>
        <dbReference type="Pfam" id="PF01590"/>
    </source>
</evidence>
<evidence type="ECO:0000313" key="3">
    <source>
        <dbReference type="Proteomes" id="UP000033434"/>
    </source>
</evidence>
<dbReference type="InterPro" id="IPR029787">
    <property type="entry name" value="Nucleotide_cyclase"/>
</dbReference>
<sequence length="312" mass="35124">MIDVETLDQIPFNNFEEASRSTLRYLKKRYGYGIWMMTRKHEQEWIILHVDGDKYQIQELTTLVWSDSLCSRMVKGQGPRWAGIVEDVEAYKTAPIFHAQNIQSYVGIPILYANGELFGTLCAIDTEPVFNQPAEAPQTVELISKLLSSLLQVELRTVLASRQQVGHLPKQLTDSATGFLNRLGWSLYIEKEESDIRAIGTPVYIIALDIIGAGKDGIVEQKDIPLLVSIIQTNLSNYGFIARLGENIFTLLVADKTQEQFDKLVHSFAQDMTDSHIKFSIGIQKHPYSASLESTVVSAIKNVAKYEKLKGE</sequence>
<reference evidence="2 3" key="1">
    <citation type="journal article" date="2015" name="BMC Genomics">
        <title>Genome mining reveals unlocked bioactive potential of marine Gram-negative bacteria.</title>
        <authorList>
            <person name="Machado H."/>
            <person name="Sonnenschein E.C."/>
            <person name="Melchiorsen J."/>
            <person name="Gram L."/>
        </authorList>
    </citation>
    <scope>NUCLEOTIDE SEQUENCE [LARGE SCALE GENOMIC DNA]</scope>
    <source>
        <strain evidence="2 3">S4054</strain>
    </source>
</reference>
<dbReference type="SUPFAM" id="SSF55073">
    <property type="entry name" value="Nucleotide cyclase"/>
    <property type="match status" value="1"/>
</dbReference>
<protein>
    <recommendedName>
        <fullName evidence="1">GAF domain-containing protein</fullName>
    </recommendedName>
</protein>
<name>A0A0F6A715_9GAMM</name>
<dbReference type="AlphaFoldDB" id="A0A0F6A715"/>
<dbReference type="PATRIC" id="fig|1129367.4.peg.4519"/>
<dbReference type="Gene3D" id="3.30.450.40">
    <property type="match status" value="1"/>
</dbReference>
<dbReference type="InterPro" id="IPR003018">
    <property type="entry name" value="GAF"/>
</dbReference>
<dbReference type="RefSeq" id="WP_052961120.1">
    <property type="nucleotide sequence ID" value="NZ_AUXW01000181.1"/>
</dbReference>
<dbReference type="InterPro" id="IPR029016">
    <property type="entry name" value="GAF-like_dom_sf"/>
</dbReference>
<organism evidence="2 3">
    <name type="scientific">Pseudoalteromonas luteoviolacea S4054</name>
    <dbReference type="NCBI Taxonomy" id="1129367"/>
    <lineage>
        <taxon>Bacteria</taxon>
        <taxon>Pseudomonadati</taxon>
        <taxon>Pseudomonadota</taxon>
        <taxon>Gammaproteobacteria</taxon>
        <taxon>Alteromonadales</taxon>
        <taxon>Pseudoalteromonadaceae</taxon>
        <taxon>Pseudoalteromonas</taxon>
    </lineage>
</organism>